<name>A0ACD5GXG8_9CYAN</name>
<proteinExistence type="predicted"/>
<dbReference type="EMBL" id="CP182909">
    <property type="protein sequence ID" value="XPM65577.1"/>
    <property type="molecule type" value="Genomic_DNA"/>
</dbReference>
<accession>A0ACD5GXG8</accession>
<evidence type="ECO:0000313" key="1">
    <source>
        <dbReference type="EMBL" id="XPM65577.1"/>
    </source>
</evidence>
<reference evidence="1 2" key="1">
    <citation type="journal article" date="2016" name="Genome Announc.">
        <title>Draft Genome Sequence of the Thermotolerant Cyanobacterium Desertifilum sp. IPPAS B-1220.</title>
        <authorList>
            <person name="Mironov K.S."/>
            <person name="Sinetova M.A."/>
            <person name="Bolatkhan K."/>
            <person name="Zayadan B.K."/>
            <person name="Ustinova V.V."/>
            <person name="Kupriyanova E.V."/>
            <person name="Skrypnik A.N."/>
            <person name="Gogoleva N.E."/>
            <person name="Gogolev Y.V."/>
            <person name="Los D.A."/>
        </authorList>
    </citation>
    <scope>NUCLEOTIDE SEQUENCE [LARGE SCALE GENOMIC DNA]</scope>
    <source>
        <strain evidence="1 2">IPPAS B-1220</strain>
    </source>
</reference>
<keyword evidence="2" id="KW-1185">Reference proteome</keyword>
<dbReference type="Proteomes" id="UP000095472">
    <property type="component" value="Chromosome"/>
</dbReference>
<gene>
    <name evidence="1" type="ORF">BH720_007960</name>
</gene>
<evidence type="ECO:0000313" key="2">
    <source>
        <dbReference type="Proteomes" id="UP000095472"/>
    </source>
</evidence>
<organism evidence="1 2">
    <name type="scientific">Desertifilum tharense IPPAS B-1220</name>
    <dbReference type="NCBI Taxonomy" id="1781255"/>
    <lineage>
        <taxon>Bacteria</taxon>
        <taxon>Bacillati</taxon>
        <taxon>Cyanobacteriota</taxon>
        <taxon>Cyanophyceae</taxon>
        <taxon>Desertifilales</taxon>
        <taxon>Desertifilaceae</taxon>
        <taxon>Desertifilum</taxon>
    </lineage>
</organism>
<sequence>MDIRSKNLIFCKYIKADFKQTITGHKKIKKLLISLVTITLTCVTSTVAFLAGVSQAQVLFYNHIDVDVIRPVFSLSLYIMTLYFTGLSTLMTTDLNKRACYILIPVYFFIIIYFVFSYDIASASKSIIDSLSLSLIEAIIGVYFTAFLLAFSRISCGLLVKLISLVCSGLTVSGLMGYFSNQIIFEFIITWILAIAVILTSNIIARKAVEGNQEFSWFREQVVFLAAIGGTSFYGSDLTDACFDGADLPHTDFRKTILTRTSFEGATRLDLSRLRGTILEQPNVRKLLTTKVGQYEDYTGANFEGASLKRADLTGAILKEVKALDADFSEATLTGACIENWSINSETRFTGVQCDYIYRELDKNGKPTARYPVSRNFEPGEFESLYQQVGNVVELIFQEGENWEAALFSLKKLQIEDEELGLELKGIEKRGDLWVVKVTHSKAFSRQEVELRLNSAFDEMKLQLAAKEKQINQLLGIVEDQAAALKNYSKQPLGTSNSFFIVGSTITNLSASGQIDYQEAVSQVRNVVANNSNLAEANHLAQSLLTQLQNQNIAPTPLQQAELIEQLILLEAQKDAFFKQIFVQQGQQFAAAMPDSAITTAVRNAIAQLTPR</sequence>
<protein>
    <submittedName>
        <fullName evidence="1">Pentapeptide repeat-containing protein</fullName>
    </submittedName>
</protein>